<dbReference type="EMBL" id="CP015085">
    <property type="protein sequence ID" value="ANK06693.1"/>
    <property type="molecule type" value="Genomic_DNA"/>
</dbReference>
<gene>
    <name evidence="1" type="ORF">WLH_05432</name>
</gene>
<dbReference type="AlphaFoldDB" id="A0A192CKG9"/>
<reference evidence="1 2" key="1">
    <citation type="submission" date="2016-03" db="EMBL/GenBank/DDBJ databases">
        <title>Genome Sequence and Comparative Pathogenic Determinants of Uropathogenic Escherichia coli O25b:H4, a Clinical Isolate from Saudi Arabia.</title>
        <authorList>
            <person name="Alyamani E.A.J."/>
            <person name="Khiyami M.A."/>
            <person name="Booq R.Y."/>
            <person name="Bahwerth F.S."/>
            <person name="Vaisvil B."/>
            <person name="Schmitt D.P."/>
            <person name="Kapatral V."/>
        </authorList>
    </citation>
    <scope>NUCLEOTIDE SEQUENCE [LARGE SCALE GENOMIC DNA]</scope>
    <source>
        <strain evidence="1 2">O25b:H4</strain>
    </source>
</reference>
<accession>A0A192CKG9</accession>
<organism evidence="1 2">
    <name type="scientific">Escherichia coli O25b:H4</name>
    <dbReference type="NCBI Taxonomy" id="941280"/>
    <lineage>
        <taxon>Bacteria</taxon>
        <taxon>Pseudomonadati</taxon>
        <taxon>Pseudomonadota</taxon>
        <taxon>Gammaproteobacteria</taxon>
        <taxon>Enterobacterales</taxon>
        <taxon>Enterobacteriaceae</taxon>
        <taxon>Escherichia</taxon>
    </lineage>
</organism>
<protein>
    <submittedName>
        <fullName evidence="1">Uncharacterized protein</fullName>
    </submittedName>
</protein>
<dbReference type="Proteomes" id="UP000183316">
    <property type="component" value="Chromosome"/>
</dbReference>
<sequence length="38" mass="4657">MQNSKKLAERSERVRYEQNNRDYLRSGYLRHRLPFMGG</sequence>
<evidence type="ECO:0000313" key="1">
    <source>
        <dbReference type="EMBL" id="ANK06693.1"/>
    </source>
</evidence>
<proteinExistence type="predicted"/>
<evidence type="ECO:0000313" key="2">
    <source>
        <dbReference type="Proteomes" id="UP000183316"/>
    </source>
</evidence>
<name>A0A192CKG9_ECO25</name>